<dbReference type="PANTHER" id="PTHR30146">
    <property type="entry name" value="LACI-RELATED TRANSCRIPTIONAL REPRESSOR"/>
    <property type="match status" value="1"/>
</dbReference>
<evidence type="ECO:0000256" key="5">
    <source>
        <dbReference type="ARBA" id="ARBA00023163"/>
    </source>
</evidence>
<dbReference type="GO" id="GO:0003700">
    <property type="term" value="F:DNA-binding transcription factor activity"/>
    <property type="evidence" value="ECO:0007669"/>
    <property type="project" value="TreeGrafter"/>
</dbReference>
<evidence type="ECO:0000313" key="7">
    <source>
        <dbReference type="EMBL" id="MCP8966973.1"/>
    </source>
</evidence>
<name>A0AA42BR24_9BACI</name>
<evidence type="ECO:0000256" key="4">
    <source>
        <dbReference type="ARBA" id="ARBA00023125"/>
    </source>
</evidence>
<evidence type="ECO:0000313" key="8">
    <source>
        <dbReference type="Proteomes" id="UP001156102"/>
    </source>
</evidence>
<dbReference type="InterPro" id="IPR010982">
    <property type="entry name" value="Lambda_DNA-bd_dom_sf"/>
</dbReference>
<dbReference type="Pfam" id="PF13377">
    <property type="entry name" value="Peripla_BP_3"/>
    <property type="match status" value="1"/>
</dbReference>
<keyword evidence="5" id="KW-0804">Transcription</keyword>
<dbReference type="PRINTS" id="PR00036">
    <property type="entry name" value="HTHLACI"/>
</dbReference>
<dbReference type="Gene3D" id="1.10.260.40">
    <property type="entry name" value="lambda repressor-like DNA-binding domains"/>
    <property type="match status" value="1"/>
</dbReference>
<dbReference type="InterPro" id="IPR000843">
    <property type="entry name" value="HTH_LacI"/>
</dbReference>
<organism evidence="7 8">
    <name type="scientific">Ectobacillus ponti</name>
    <dbReference type="NCBI Taxonomy" id="2961894"/>
    <lineage>
        <taxon>Bacteria</taxon>
        <taxon>Bacillati</taxon>
        <taxon>Bacillota</taxon>
        <taxon>Bacilli</taxon>
        <taxon>Bacillales</taxon>
        <taxon>Bacillaceae</taxon>
        <taxon>Ectobacillus</taxon>
    </lineage>
</organism>
<dbReference type="SMART" id="SM00354">
    <property type="entry name" value="HTH_LACI"/>
    <property type="match status" value="1"/>
</dbReference>
<dbReference type="EMBL" id="JANCLT010000001">
    <property type="protein sequence ID" value="MCP8966973.1"/>
    <property type="molecule type" value="Genomic_DNA"/>
</dbReference>
<dbReference type="SUPFAM" id="SSF53822">
    <property type="entry name" value="Periplasmic binding protein-like I"/>
    <property type="match status" value="1"/>
</dbReference>
<evidence type="ECO:0000259" key="6">
    <source>
        <dbReference type="PROSITE" id="PS50932"/>
    </source>
</evidence>
<comment type="caution">
    <text evidence="7">The sequence shown here is derived from an EMBL/GenBank/DDBJ whole genome shotgun (WGS) entry which is preliminary data.</text>
</comment>
<gene>
    <name evidence="7" type="ORF">NK662_00285</name>
</gene>
<dbReference type="Gene3D" id="3.40.50.2300">
    <property type="match status" value="2"/>
</dbReference>
<sequence length="303" mass="32328">MATIRDVAKLAGVSVATVSRVLNKKGYVHEDTVKQVEQAIEQLHYKPNAVAKSLFKKSSTMIALLVTDFQEPSFLPILTAVEQAACREGYQTIVCNITHDISYLDTLLQNHTAGYILSRSAFRLAGNRLAEAPYVVIDGDSGHAVQSDEYGSARQAVEWLLSRQAKFLACVYEEENSTALEERVSGVCNTAEANGLSYRLVPAGAGQSEQVTAALLAAAPYIDSVVACNEGATAGVLRAARGRGLAVPEQLHVIALHQSADCPSSAASGRQKGEAAARMLLKRLTTGQAPSYTSSLPPQLTHS</sequence>
<dbReference type="CDD" id="cd01392">
    <property type="entry name" value="HTH_LacI"/>
    <property type="match status" value="1"/>
</dbReference>
<dbReference type="PROSITE" id="PS00356">
    <property type="entry name" value="HTH_LACI_1"/>
    <property type="match status" value="1"/>
</dbReference>
<dbReference type="InterPro" id="IPR028082">
    <property type="entry name" value="Peripla_BP_I"/>
</dbReference>
<proteinExistence type="predicted"/>
<dbReference type="SUPFAM" id="SSF47413">
    <property type="entry name" value="lambda repressor-like DNA-binding domains"/>
    <property type="match status" value="1"/>
</dbReference>
<protein>
    <recommendedName>
        <fullName evidence="1">Catabolite control protein A</fullName>
    </recommendedName>
</protein>
<dbReference type="FunFam" id="1.10.260.40:FF:000002">
    <property type="entry name" value="HTH-type transcriptional repressor PurR"/>
    <property type="match status" value="1"/>
</dbReference>
<dbReference type="RefSeq" id="WP_254756191.1">
    <property type="nucleotide sequence ID" value="NZ_JANCLT010000001.1"/>
</dbReference>
<evidence type="ECO:0000256" key="2">
    <source>
        <dbReference type="ARBA" id="ARBA00022491"/>
    </source>
</evidence>
<dbReference type="PROSITE" id="PS50932">
    <property type="entry name" value="HTH_LACI_2"/>
    <property type="match status" value="1"/>
</dbReference>
<evidence type="ECO:0000256" key="3">
    <source>
        <dbReference type="ARBA" id="ARBA00023015"/>
    </source>
</evidence>
<keyword evidence="3" id="KW-0805">Transcription regulation</keyword>
<dbReference type="Proteomes" id="UP001156102">
    <property type="component" value="Unassembled WGS sequence"/>
</dbReference>
<dbReference type="AlphaFoldDB" id="A0AA42BR24"/>
<dbReference type="Pfam" id="PF00356">
    <property type="entry name" value="LacI"/>
    <property type="match status" value="1"/>
</dbReference>
<dbReference type="InterPro" id="IPR046335">
    <property type="entry name" value="LacI/GalR-like_sensor"/>
</dbReference>
<keyword evidence="2" id="KW-0678">Repressor</keyword>
<dbReference type="PANTHER" id="PTHR30146:SF95">
    <property type="entry name" value="RIBOSE OPERON REPRESSOR"/>
    <property type="match status" value="1"/>
</dbReference>
<evidence type="ECO:0000256" key="1">
    <source>
        <dbReference type="ARBA" id="ARBA00019435"/>
    </source>
</evidence>
<keyword evidence="8" id="KW-1185">Reference proteome</keyword>
<feature type="domain" description="HTH lacI-type" evidence="6">
    <location>
        <begin position="2"/>
        <end position="56"/>
    </location>
</feature>
<accession>A0AA42BR24</accession>
<keyword evidence="4" id="KW-0238">DNA-binding</keyword>
<dbReference type="CDD" id="cd06267">
    <property type="entry name" value="PBP1_LacI_sugar_binding-like"/>
    <property type="match status" value="1"/>
</dbReference>
<dbReference type="GO" id="GO:0000976">
    <property type="term" value="F:transcription cis-regulatory region binding"/>
    <property type="evidence" value="ECO:0007669"/>
    <property type="project" value="TreeGrafter"/>
</dbReference>
<reference evidence="7" key="1">
    <citation type="submission" date="2022-07" db="EMBL/GenBank/DDBJ databases">
        <authorList>
            <person name="Li W.-J."/>
            <person name="Deng Q.-Q."/>
        </authorList>
    </citation>
    <scope>NUCLEOTIDE SEQUENCE</scope>
    <source>
        <strain evidence="7">SYSU M60031</strain>
    </source>
</reference>